<evidence type="ECO:0000256" key="3">
    <source>
        <dbReference type="RuleBase" id="RU000363"/>
    </source>
</evidence>
<dbReference type="SUPFAM" id="SSF51735">
    <property type="entry name" value="NAD(P)-binding Rossmann-fold domains"/>
    <property type="match status" value="1"/>
</dbReference>
<dbReference type="InterPro" id="IPR002347">
    <property type="entry name" value="SDR_fam"/>
</dbReference>
<organism evidence="4 5">
    <name type="scientific">Nitrincola tibetensis</name>
    <dbReference type="NCBI Taxonomy" id="2219697"/>
    <lineage>
        <taxon>Bacteria</taxon>
        <taxon>Pseudomonadati</taxon>
        <taxon>Pseudomonadota</taxon>
        <taxon>Gammaproteobacteria</taxon>
        <taxon>Oceanospirillales</taxon>
        <taxon>Oceanospirillaceae</taxon>
        <taxon>Nitrincola</taxon>
    </lineage>
</organism>
<evidence type="ECO:0000313" key="4">
    <source>
        <dbReference type="EMBL" id="RAU19758.1"/>
    </source>
</evidence>
<dbReference type="AlphaFoldDB" id="A0A364NRM6"/>
<proteinExistence type="inferred from homology"/>
<keyword evidence="2" id="KW-0560">Oxidoreductase</keyword>
<keyword evidence="5" id="KW-1185">Reference proteome</keyword>
<accession>A0A364NRM6</accession>
<reference evidence="4 5" key="1">
    <citation type="submission" date="2018-06" db="EMBL/GenBank/DDBJ databases">
        <title>Nitrincola tibetense sp. nov., isolated from Lake XuguoCo on Tibetan Plateau.</title>
        <authorList>
            <person name="Xing P."/>
        </authorList>
    </citation>
    <scope>NUCLEOTIDE SEQUENCE [LARGE SCALE GENOMIC DNA]</scope>
    <source>
        <strain evidence="5">xg18</strain>
    </source>
</reference>
<dbReference type="PRINTS" id="PR00080">
    <property type="entry name" value="SDRFAMILY"/>
</dbReference>
<dbReference type="OrthoDB" id="9775296at2"/>
<dbReference type="InterPro" id="IPR020904">
    <property type="entry name" value="Sc_DH/Rdtase_CS"/>
</dbReference>
<dbReference type="Gene3D" id="3.40.50.720">
    <property type="entry name" value="NAD(P)-binding Rossmann-like Domain"/>
    <property type="match status" value="1"/>
</dbReference>
<protein>
    <submittedName>
        <fullName evidence="4">Short-chain dehydrogenase</fullName>
    </submittedName>
</protein>
<gene>
    <name evidence="4" type="ORF">DN062_01355</name>
</gene>
<evidence type="ECO:0000313" key="5">
    <source>
        <dbReference type="Proteomes" id="UP000250744"/>
    </source>
</evidence>
<sequence>MLVDLHWEVNKSFTLYTRPLSLSGDSVKKSILITGCSTGIGHYCALKLKASGYQVIATARKEEDVQALQAQGLESFVLDLASSESIHAGVERTLALTNGRLDALFNNGAYGQPGAVEDLSRDVLRAQFETNLFGWVELTNKIIPIMRQQKQGRIVMNSSVLGLVAMKYRGAYNASKFALEGITDTYRLELSGSGIRVSLIEPGPIVSDFRKNALRAFQAHINIESSAHAKVYKSVLSRLASTDEDSTPFTLTPEAVYQVLIHALESERPRPRYYVTKATYLLGYLKRILPTRWMDTVLKEASKKENR</sequence>
<dbReference type="EMBL" id="QKRX01000001">
    <property type="protein sequence ID" value="RAU19758.1"/>
    <property type="molecule type" value="Genomic_DNA"/>
</dbReference>
<dbReference type="PANTHER" id="PTHR44169:SF6">
    <property type="entry name" value="NADPH-DEPENDENT 1-ACYLDIHYDROXYACETONE PHOSPHATE REDUCTASE"/>
    <property type="match status" value="1"/>
</dbReference>
<dbReference type="PRINTS" id="PR00081">
    <property type="entry name" value="GDHRDH"/>
</dbReference>
<name>A0A364NRM6_9GAMM</name>
<dbReference type="CDD" id="cd05374">
    <property type="entry name" value="17beta-HSD-like_SDR_c"/>
    <property type="match status" value="1"/>
</dbReference>
<comment type="caution">
    <text evidence="4">The sequence shown here is derived from an EMBL/GenBank/DDBJ whole genome shotgun (WGS) entry which is preliminary data.</text>
</comment>
<comment type="similarity">
    <text evidence="1 3">Belongs to the short-chain dehydrogenases/reductases (SDR) family.</text>
</comment>
<evidence type="ECO:0000256" key="1">
    <source>
        <dbReference type="ARBA" id="ARBA00006484"/>
    </source>
</evidence>
<dbReference type="PROSITE" id="PS00061">
    <property type="entry name" value="ADH_SHORT"/>
    <property type="match status" value="1"/>
</dbReference>
<dbReference type="Proteomes" id="UP000250744">
    <property type="component" value="Unassembled WGS sequence"/>
</dbReference>
<evidence type="ECO:0000256" key="2">
    <source>
        <dbReference type="ARBA" id="ARBA00023002"/>
    </source>
</evidence>
<dbReference type="Pfam" id="PF00106">
    <property type="entry name" value="adh_short"/>
    <property type="match status" value="1"/>
</dbReference>
<dbReference type="PANTHER" id="PTHR44169">
    <property type="entry name" value="NADPH-DEPENDENT 1-ACYLDIHYDROXYACETONE PHOSPHATE REDUCTASE"/>
    <property type="match status" value="1"/>
</dbReference>
<dbReference type="InterPro" id="IPR036291">
    <property type="entry name" value="NAD(P)-bd_dom_sf"/>
</dbReference>
<dbReference type="GO" id="GO:0016491">
    <property type="term" value="F:oxidoreductase activity"/>
    <property type="evidence" value="ECO:0007669"/>
    <property type="project" value="UniProtKB-KW"/>
</dbReference>
<dbReference type="NCBIfam" id="NF004649">
    <property type="entry name" value="PRK05993.1"/>
    <property type="match status" value="1"/>
</dbReference>